<reference evidence="4" key="1">
    <citation type="submission" date="2023-07" db="EMBL/GenBank/DDBJ databases">
        <title>30 novel species of actinomycetes from the DSMZ collection.</title>
        <authorList>
            <person name="Nouioui I."/>
        </authorList>
    </citation>
    <scope>NUCLEOTIDE SEQUENCE [LARGE SCALE GENOMIC DNA]</scope>
    <source>
        <strain evidence="4">DSM 44918</strain>
    </source>
</reference>
<dbReference type="InterPro" id="IPR050051">
    <property type="entry name" value="EccE_dom"/>
</dbReference>
<evidence type="ECO:0000313" key="4">
    <source>
        <dbReference type="Proteomes" id="UP001183420"/>
    </source>
</evidence>
<feature type="transmembrane region" description="Helical" evidence="1">
    <location>
        <begin position="43"/>
        <end position="62"/>
    </location>
</feature>
<keyword evidence="1" id="KW-1133">Transmembrane helix</keyword>
<name>A0ABU2LN87_9ACTN</name>
<keyword evidence="4" id="KW-1185">Reference proteome</keyword>
<dbReference type="EMBL" id="JAVREM010000008">
    <property type="protein sequence ID" value="MDT0318753.1"/>
    <property type="molecule type" value="Genomic_DNA"/>
</dbReference>
<accession>A0ABU2LN87</accession>
<evidence type="ECO:0000256" key="1">
    <source>
        <dbReference type="SAM" id="Phobius"/>
    </source>
</evidence>
<sequence length="391" mass="40621">MSARRVRLGFRRLRFGRARLVAVETGLGGVAAGLAARGAWGHWGYAVVGAGALLALAALARFRGEWADRRLLARLRRGRLAVAPPTAPRARGLGVARALLPALTVTEFADRNTPGGRGLGVVSDGRGHAAVAAFPGGTLPALPAGIVARWLADDPARPAAAQLVVEQFGVWSRDFHHRFQPTVAYRQLPTGGRPVAVRSWLVVRFEPLDAPEAAARRGGGEDGARAAVAAAAARLRARLAAHGAPTTPLDPAQARQLLRQLGDPEPNGRVMPSGWAGAAATHTTLTADVASQDDWRRLLSGMEGCAADRVVAAATLTAPGGDLRVRTAVRVVSPLAQHAMAQRDRLRAAGVAGPPAADQAAGLLATLPLAYPSRPLDEATGFAAPGDSRGR</sequence>
<gene>
    <name evidence="3" type="ORF">RNC47_10430</name>
</gene>
<feature type="domain" description="Type VII secretion system protein EccE" evidence="2">
    <location>
        <begin position="198"/>
        <end position="284"/>
    </location>
</feature>
<dbReference type="RefSeq" id="WP_311597624.1">
    <property type="nucleotide sequence ID" value="NZ_JAVREM010000008.1"/>
</dbReference>
<protein>
    <submittedName>
        <fullName evidence="3">Type VII secretion protein EccE</fullName>
    </submittedName>
</protein>
<feature type="transmembrane region" description="Helical" evidence="1">
    <location>
        <begin position="20"/>
        <end position="37"/>
    </location>
</feature>
<organism evidence="3 4">
    <name type="scientific">Streptomyces millisiae</name>
    <dbReference type="NCBI Taxonomy" id="3075542"/>
    <lineage>
        <taxon>Bacteria</taxon>
        <taxon>Bacillati</taxon>
        <taxon>Actinomycetota</taxon>
        <taxon>Actinomycetes</taxon>
        <taxon>Kitasatosporales</taxon>
        <taxon>Streptomycetaceae</taxon>
        <taxon>Streptomyces</taxon>
    </lineage>
</organism>
<keyword evidence="1" id="KW-0812">Transmembrane</keyword>
<dbReference type="Pfam" id="PF11203">
    <property type="entry name" value="EccE"/>
    <property type="match status" value="1"/>
</dbReference>
<proteinExistence type="predicted"/>
<evidence type="ECO:0000259" key="2">
    <source>
        <dbReference type="Pfam" id="PF11203"/>
    </source>
</evidence>
<keyword evidence="1" id="KW-0472">Membrane</keyword>
<comment type="caution">
    <text evidence="3">The sequence shown here is derived from an EMBL/GenBank/DDBJ whole genome shotgun (WGS) entry which is preliminary data.</text>
</comment>
<evidence type="ECO:0000313" key="3">
    <source>
        <dbReference type="EMBL" id="MDT0318753.1"/>
    </source>
</evidence>
<dbReference type="Proteomes" id="UP001183420">
    <property type="component" value="Unassembled WGS sequence"/>
</dbReference>